<protein>
    <submittedName>
        <fullName evidence="3">CBS domain-containing protein</fullName>
    </submittedName>
</protein>
<gene>
    <name evidence="3" type="ORF">IAA89_06550</name>
</gene>
<sequence length="211" mass="24485">MLLKNIIKPMQSLTTIPENMNLQSALDILEDTGFRCIPVLDQTNKIFRGNIYKSHIYKHKSENKDMLLPVTTLLKNSTKFIHLNDEFFKVFFSIKDLPYIAVLDEQEHFYGILTHTRLLEMLSQSWNVNMGSYVLSVLSKGERGDLTIMSKIITKYSAIASCITLNIQDSYYNQRTLFTLPQNVDNNLCQRIQKALKRRGFIIDNVEKLDK</sequence>
<dbReference type="CDD" id="cd02205">
    <property type="entry name" value="CBS_pair_SF"/>
    <property type="match status" value="1"/>
</dbReference>
<organism evidence="3 4">
    <name type="scientific">Candidatus Gallilactobacillus intestinavium</name>
    <dbReference type="NCBI Taxonomy" id="2840838"/>
    <lineage>
        <taxon>Bacteria</taxon>
        <taxon>Bacillati</taxon>
        <taxon>Bacillota</taxon>
        <taxon>Bacilli</taxon>
        <taxon>Lactobacillales</taxon>
        <taxon>Lactobacillaceae</taxon>
        <taxon>Lactobacillaceae incertae sedis</taxon>
        <taxon>Candidatus Gallilactobacillus</taxon>
    </lineage>
</organism>
<dbReference type="Proteomes" id="UP000823614">
    <property type="component" value="Unassembled WGS sequence"/>
</dbReference>
<dbReference type="NCBIfam" id="NF038387">
    <property type="entry name" value="CBS_CbpA"/>
    <property type="match status" value="1"/>
</dbReference>
<dbReference type="Pfam" id="PF00571">
    <property type="entry name" value="CBS"/>
    <property type="match status" value="1"/>
</dbReference>
<dbReference type="PIRSF" id="PIRSF035040">
    <property type="entry name" value="UCP035040_CBS_Lmo0553"/>
    <property type="match status" value="1"/>
</dbReference>
<evidence type="ECO:0000256" key="1">
    <source>
        <dbReference type="PROSITE-ProRule" id="PRU00703"/>
    </source>
</evidence>
<dbReference type="Gene3D" id="3.10.580.10">
    <property type="entry name" value="CBS-domain"/>
    <property type="match status" value="1"/>
</dbReference>
<feature type="domain" description="CBS" evidence="2">
    <location>
        <begin position="7"/>
        <end position="66"/>
    </location>
</feature>
<proteinExistence type="predicted"/>
<evidence type="ECO:0000259" key="2">
    <source>
        <dbReference type="PROSITE" id="PS51371"/>
    </source>
</evidence>
<name>A0A9D9H5Q8_9LACO</name>
<evidence type="ECO:0000313" key="4">
    <source>
        <dbReference type="Proteomes" id="UP000823614"/>
    </source>
</evidence>
<dbReference type="EMBL" id="JADIMP010000103">
    <property type="protein sequence ID" value="MBO8442065.1"/>
    <property type="molecule type" value="Genomic_DNA"/>
</dbReference>
<reference evidence="3" key="2">
    <citation type="journal article" date="2021" name="PeerJ">
        <title>Extensive microbial diversity within the chicken gut microbiome revealed by metagenomics and culture.</title>
        <authorList>
            <person name="Gilroy R."/>
            <person name="Ravi A."/>
            <person name="Getino M."/>
            <person name="Pursley I."/>
            <person name="Horton D.L."/>
            <person name="Alikhan N.F."/>
            <person name="Baker D."/>
            <person name="Gharbi K."/>
            <person name="Hall N."/>
            <person name="Watson M."/>
            <person name="Adriaenssens E.M."/>
            <person name="Foster-Nyarko E."/>
            <person name="Jarju S."/>
            <person name="Secka A."/>
            <person name="Antonio M."/>
            <person name="Oren A."/>
            <person name="Chaudhuri R.R."/>
            <person name="La Ragione R."/>
            <person name="Hildebrand F."/>
            <person name="Pallen M.J."/>
        </authorList>
    </citation>
    <scope>NUCLEOTIDE SEQUENCE</scope>
    <source>
        <strain evidence="3">C6-149</strain>
    </source>
</reference>
<reference evidence="3" key="1">
    <citation type="submission" date="2020-10" db="EMBL/GenBank/DDBJ databases">
        <authorList>
            <person name="Gilroy R."/>
        </authorList>
    </citation>
    <scope>NUCLEOTIDE SEQUENCE</scope>
    <source>
        <strain evidence="3">C6-149</strain>
    </source>
</reference>
<dbReference type="AlphaFoldDB" id="A0A9D9H5Q8"/>
<dbReference type="SUPFAM" id="SSF54631">
    <property type="entry name" value="CBS-domain pair"/>
    <property type="match status" value="1"/>
</dbReference>
<accession>A0A9D9H5Q8</accession>
<keyword evidence="1" id="KW-0129">CBS domain</keyword>
<dbReference type="InterPro" id="IPR000644">
    <property type="entry name" value="CBS_dom"/>
</dbReference>
<dbReference type="PROSITE" id="PS51371">
    <property type="entry name" value="CBS"/>
    <property type="match status" value="1"/>
</dbReference>
<evidence type="ECO:0000313" key="3">
    <source>
        <dbReference type="EMBL" id="MBO8442065.1"/>
    </source>
</evidence>
<dbReference type="InterPro" id="IPR046342">
    <property type="entry name" value="CBS_dom_sf"/>
</dbReference>
<dbReference type="InterPro" id="IPR017036">
    <property type="entry name" value="Lmo0553-like"/>
</dbReference>
<comment type="caution">
    <text evidence="3">The sequence shown here is derived from an EMBL/GenBank/DDBJ whole genome shotgun (WGS) entry which is preliminary data.</text>
</comment>